<proteinExistence type="predicted"/>
<keyword evidence="1" id="KW-0472">Membrane</keyword>
<keyword evidence="1" id="KW-0812">Transmembrane</keyword>
<dbReference type="InterPro" id="IPR007136">
    <property type="entry name" value="DUF347"/>
</dbReference>
<reference evidence="2" key="1">
    <citation type="journal article" date="2020" name="mSystems">
        <title>Genome- and Community-Level Interaction Insights into Carbon Utilization and Element Cycling Functions of Hydrothermarchaeota in Hydrothermal Sediment.</title>
        <authorList>
            <person name="Zhou Z."/>
            <person name="Liu Y."/>
            <person name="Xu W."/>
            <person name="Pan J."/>
            <person name="Luo Z.H."/>
            <person name="Li M."/>
        </authorList>
    </citation>
    <scope>NUCLEOTIDE SEQUENCE [LARGE SCALE GENOMIC DNA]</scope>
    <source>
        <strain evidence="2">SpSt-114</strain>
    </source>
</reference>
<feature type="transmembrane region" description="Helical" evidence="1">
    <location>
        <begin position="131"/>
        <end position="150"/>
    </location>
</feature>
<sequence length="247" mass="27922">MDKIPQITLLFWLMKIVATTMGEMFGDYLSMSLNLGYRVSFGITGSLFLLAMFFYSKVVKGYNALLFWLLIISTTTVGTEISDMIDRTFHLGYLKGSLLLFSGLFIVLGLWYAKYRNLHIRPINDPFKEYLFWTAVLFSNSLGTAFGDFLTDNMGLHFLSASMLTLTIIGITALLHFLIKGYDDFLFWIAFIFTRPFGATFGDFLTKPNGGLGLDRLSASLTALTIFVLLPSIEHIVFLRRKNEASV</sequence>
<comment type="caution">
    <text evidence="2">The sequence shown here is derived from an EMBL/GenBank/DDBJ whole genome shotgun (WGS) entry which is preliminary data.</text>
</comment>
<accession>A0A7C5X031</accession>
<feature type="transmembrane region" description="Helical" evidence="1">
    <location>
        <begin position="93"/>
        <end position="111"/>
    </location>
</feature>
<feature type="transmembrane region" description="Helical" evidence="1">
    <location>
        <begin position="62"/>
        <end position="81"/>
    </location>
</feature>
<protein>
    <recommendedName>
        <fullName evidence="3">Membrane-anchored protein</fullName>
    </recommendedName>
</protein>
<gene>
    <name evidence="2" type="ORF">ENN04_09125</name>
</gene>
<keyword evidence="1" id="KW-1133">Transmembrane helix</keyword>
<feature type="transmembrane region" description="Helical" evidence="1">
    <location>
        <begin position="185"/>
        <end position="205"/>
    </location>
</feature>
<evidence type="ECO:0008006" key="3">
    <source>
        <dbReference type="Google" id="ProtNLM"/>
    </source>
</evidence>
<feature type="transmembrane region" description="Helical" evidence="1">
    <location>
        <begin position="7"/>
        <end position="29"/>
    </location>
</feature>
<organism evidence="2">
    <name type="scientific">Thermocrinis ruber</name>
    <dbReference type="NCBI Taxonomy" id="75906"/>
    <lineage>
        <taxon>Bacteria</taxon>
        <taxon>Pseudomonadati</taxon>
        <taxon>Aquificota</taxon>
        <taxon>Aquificia</taxon>
        <taxon>Aquificales</taxon>
        <taxon>Aquificaceae</taxon>
        <taxon>Thermocrinis</taxon>
    </lineage>
</organism>
<dbReference type="EMBL" id="DSAC01000114">
    <property type="protein sequence ID" value="HHO74770.1"/>
    <property type="molecule type" value="Genomic_DNA"/>
</dbReference>
<dbReference type="AlphaFoldDB" id="A0A7C5X031"/>
<evidence type="ECO:0000313" key="2">
    <source>
        <dbReference type="EMBL" id="HHO74770.1"/>
    </source>
</evidence>
<evidence type="ECO:0000256" key="1">
    <source>
        <dbReference type="SAM" id="Phobius"/>
    </source>
</evidence>
<feature type="transmembrane region" description="Helical" evidence="1">
    <location>
        <begin position="35"/>
        <end position="55"/>
    </location>
</feature>
<feature type="transmembrane region" description="Helical" evidence="1">
    <location>
        <begin position="156"/>
        <end position="178"/>
    </location>
</feature>
<feature type="transmembrane region" description="Helical" evidence="1">
    <location>
        <begin position="217"/>
        <end position="239"/>
    </location>
</feature>
<name>A0A7C5X031_9AQUI</name>
<dbReference type="Pfam" id="PF03988">
    <property type="entry name" value="DUF347"/>
    <property type="match status" value="4"/>
</dbReference>